<dbReference type="KEGG" id="ddu:GF1_11050"/>
<evidence type="ECO:0000256" key="1">
    <source>
        <dbReference type="PROSITE-ProRule" id="PRU00339"/>
    </source>
</evidence>
<proteinExistence type="predicted"/>
<feature type="repeat" description="TPR" evidence="1">
    <location>
        <begin position="101"/>
        <end position="134"/>
    </location>
</feature>
<reference evidence="2" key="1">
    <citation type="submission" date="2020-12" db="EMBL/GenBank/DDBJ databases">
        <title>Desulfobium dissulfuricans gen. nov., sp. nov., a novel mesophilic, sulfate-reducing bacterium isolated from a deep-sea hydrothermal vent.</title>
        <authorList>
            <person name="Hashimoto Y."/>
            <person name="Tame A."/>
            <person name="Sawayama S."/>
            <person name="Miyazaki J."/>
            <person name="Takai K."/>
            <person name="Nakagawa S."/>
        </authorList>
    </citation>
    <scope>NUCLEOTIDE SEQUENCE</scope>
    <source>
        <strain evidence="2">GF1</strain>
    </source>
</reference>
<gene>
    <name evidence="2" type="ORF">GF1_11050</name>
</gene>
<dbReference type="AlphaFoldDB" id="A0A915TZN0"/>
<dbReference type="Proteomes" id="UP001063350">
    <property type="component" value="Chromosome"/>
</dbReference>
<organism evidence="2 3">
    <name type="scientific">Desulfolithobacter dissulfuricans</name>
    <dbReference type="NCBI Taxonomy" id="2795293"/>
    <lineage>
        <taxon>Bacteria</taxon>
        <taxon>Pseudomonadati</taxon>
        <taxon>Thermodesulfobacteriota</taxon>
        <taxon>Desulfobulbia</taxon>
        <taxon>Desulfobulbales</taxon>
        <taxon>Desulfobulbaceae</taxon>
        <taxon>Desulfolithobacter</taxon>
    </lineage>
</organism>
<dbReference type="RefSeq" id="WP_267928629.1">
    <property type="nucleotide sequence ID" value="NZ_AP024233.1"/>
</dbReference>
<dbReference type="InterPro" id="IPR011990">
    <property type="entry name" value="TPR-like_helical_dom_sf"/>
</dbReference>
<evidence type="ECO:0000313" key="3">
    <source>
        <dbReference type="Proteomes" id="UP001063350"/>
    </source>
</evidence>
<dbReference type="SUPFAM" id="SSF48452">
    <property type="entry name" value="TPR-like"/>
    <property type="match status" value="1"/>
</dbReference>
<dbReference type="EMBL" id="AP024233">
    <property type="protein sequence ID" value="BCO08729.1"/>
    <property type="molecule type" value="Genomic_DNA"/>
</dbReference>
<evidence type="ECO:0008006" key="4">
    <source>
        <dbReference type="Google" id="ProtNLM"/>
    </source>
</evidence>
<dbReference type="PROSITE" id="PS50005">
    <property type="entry name" value="TPR"/>
    <property type="match status" value="2"/>
</dbReference>
<dbReference type="Pfam" id="PF13432">
    <property type="entry name" value="TPR_16"/>
    <property type="match status" value="2"/>
</dbReference>
<keyword evidence="3" id="KW-1185">Reference proteome</keyword>
<accession>A0A915TZN0</accession>
<sequence length="373" mass="42409">MEHERRDRENRRIEELLRRLPQREVPDDLTRNIMARIREENPGLLERLRRFFTGSFAITVQPARVALAGAGLAAAFYLGILTGTGPGDSGLKLPEVTTLSSEASYYIGRGLITAGHPEEALAYLSRAALLNPDQPEYGLWQAVAWQAAGKPEREREQYHRLVNRHPDFLPALVNLGHNQLETGDLDGALESYQQVLAMVPDERDALYNIGLVYRLKGDLEKERQAWKQYLARHRSGKNSYRAVQHLNELGDFSYRTAQLGYRRVIINQDALLGSDPAVREREVSWLAGQFSKVPATTLNLVVFDARGREPAMQQARILKEQLARYLQDNKQVRISWFGQPESVRTGKMEAVLKQGVLVFSQPEKKSKSKERRI</sequence>
<name>A0A915TZN0_9BACT</name>
<dbReference type="InterPro" id="IPR019734">
    <property type="entry name" value="TPR_rpt"/>
</dbReference>
<dbReference type="SMART" id="SM00028">
    <property type="entry name" value="TPR"/>
    <property type="match status" value="3"/>
</dbReference>
<dbReference type="Gene3D" id="1.25.40.10">
    <property type="entry name" value="Tetratricopeptide repeat domain"/>
    <property type="match status" value="1"/>
</dbReference>
<keyword evidence="1" id="KW-0802">TPR repeat</keyword>
<feature type="repeat" description="TPR" evidence="1">
    <location>
        <begin position="169"/>
        <end position="202"/>
    </location>
</feature>
<protein>
    <recommendedName>
        <fullName evidence="4">Tetratricopeptide repeat protein</fullName>
    </recommendedName>
</protein>
<evidence type="ECO:0000313" key="2">
    <source>
        <dbReference type="EMBL" id="BCO08729.1"/>
    </source>
</evidence>